<sequence>MPTEPAKEIIDVSTDIKTFREGLEILKLFLVERNSAGRGASLSRASSSEAREHPSF</sequence>
<dbReference type="Proteomes" id="UP000594638">
    <property type="component" value="Unassembled WGS sequence"/>
</dbReference>
<keyword evidence="3" id="KW-1185">Reference proteome</keyword>
<evidence type="ECO:0000256" key="1">
    <source>
        <dbReference type="SAM" id="MobiDB-lite"/>
    </source>
</evidence>
<proteinExistence type="predicted"/>
<name>A0A8S0R806_OLEEU</name>
<reference evidence="2 3" key="1">
    <citation type="submission" date="2019-12" db="EMBL/GenBank/DDBJ databases">
        <authorList>
            <person name="Alioto T."/>
            <person name="Alioto T."/>
            <person name="Gomez Garrido J."/>
        </authorList>
    </citation>
    <scope>NUCLEOTIDE SEQUENCE [LARGE SCALE GENOMIC DNA]</scope>
</reference>
<accession>A0A8S0R806</accession>
<comment type="caution">
    <text evidence="2">The sequence shown here is derived from an EMBL/GenBank/DDBJ whole genome shotgun (WGS) entry which is preliminary data.</text>
</comment>
<feature type="compositionally biased region" description="Low complexity" evidence="1">
    <location>
        <begin position="36"/>
        <end position="48"/>
    </location>
</feature>
<dbReference type="Gramene" id="OE9A080882T1">
    <property type="protein sequence ID" value="OE9A080882C1"/>
    <property type="gene ID" value="OE9A080882"/>
</dbReference>
<gene>
    <name evidence="2" type="ORF">OLEA9_A080882</name>
</gene>
<protein>
    <submittedName>
        <fullName evidence="2">Uncharacterized protein</fullName>
    </submittedName>
</protein>
<feature type="region of interest" description="Disordered" evidence="1">
    <location>
        <begin position="36"/>
        <end position="56"/>
    </location>
</feature>
<dbReference type="AlphaFoldDB" id="A0A8S0R806"/>
<dbReference type="EMBL" id="CACTIH010002212">
    <property type="protein sequence ID" value="CAA2974935.1"/>
    <property type="molecule type" value="Genomic_DNA"/>
</dbReference>
<organism evidence="2 3">
    <name type="scientific">Olea europaea subsp. europaea</name>
    <dbReference type="NCBI Taxonomy" id="158383"/>
    <lineage>
        <taxon>Eukaryota</taxon>
        <taxon>Viridiplantae</taxon>
        <taxon>Streptophyta</taxon>
        <taxon>Embryophyta</taxon>
        <taxon>Tracheophyta</taxon>
        <taxon>Spermatophyta</taxon>
        <taxon>Magnoliopsida</taxon>
        <taxon>eudicotyledons</taxon>
        <taxon>Gunneridae</taxon>
        <taxon>Pentapetalae</taxon>
        <taxon>asterids</taxon>
        <taxon>lamiids</taxon>
        <taxon>Lamiales</taxon>
        <taxon>Oleaceae</taxon>
        <taxon>Oleeae</taxon>
        <taxon>Olea</taxon>
    </lineage>
</organism>
<evidence type="ECO:0000313" key="2">
    <source>
        <dbReference type="EMBL" id="CAA2974935.1"/>
    </source>
</evidence>
<evidence type="ECO:0000313" key="3">
    <source>
        <dbReference type="Proteomes" id="UP000594638"/>
    </source>
</evidence>